<dbReference type="AlphaFoldDB" id="A0A074MAZ8"/>
<keyword evidence="3" id="KW-1185">Reference proteome</keyword>
<gene>
    <name evidence="2" type="ORF">EH31_13305</name>
</gene>
<dbReference type="OrthoDB" id="7428745at2"/>
<dbReference type="RefSeq" id="WP_034960804.1">
    <property type="nucleotide sequence ID" value="NZ_JMIW01000006.1"/>
</dbReference>
<sequence>MGSDFLIIAIMVVTIIATAGLTVNGIISKATAYYLEKDARARGSDAGNSNSRQLAERTEMIEERLAVLERLATDRGTLLSDEIEALRLDVSARREKENG</sequence>
<name>A0A074MAZ8_ERYLO</name>
<reference evidence="2 3" key="1">
    <citation type="submission" date="2014-04" db="EMBL/GenBank/DDBJ databases">
        <title>A comprehensive comparison of genomes of Erythrobacter spp. strains.</title>
        <authorList>
            <person name="Zheng Q."/>
        </authorList>
    </citation>
    <scope>NUCLEOTIDE SEQUENCE [LARGE SCALE GENOMIC DNA]</scope>
    <source>
        <strain evidence="2 3">DSM 6997</strain>
    </source>
</reference>
<keyword evidence="1" id="KW-1133">Transmembrane helix</keyword>
<dbReference type="EMBL" id="JMIW01000006">
    <property type="protein sequence ID" value="KEO89018.1"/>
    <property type="molecule type" value="Genomic_DNA"/>
</dbReference>
<organism evidence="2 3">
    <name type="scientific">Erythrobacter longus</name>
    <dbReference type="NCBI Taxonomy" id="1044"/>
    <lineage>
        <taxon>Bacteria</taxon>
        <taxon>Pseudomonadati</taxon>
        <taxon>Pseudomonadota</taxon>
        <taxon>Alphaproteobacteria</taxon>
        <taxon>Sphingomonadales</taxon>
        <taxon>Erythrobacteraceae</taxon>
        <taxon>Erythrobacter/Porphyrobacter group</taxon>
        <taxon>Erythrobacter</taxon>
    </lineage>
</organism>
<evidence type="ECO:0000313" key="3">
    <source>
        <dbReference type="Proteomes" id="UP000027647"/>
    </source>
</evidence>
<protein>
    <submittedName>
        <fullName evidence="2">Uncharacterized protein</fullName>
    </submittedName>
</protein>
<dbReference type="STRING" id="1044.EH31_13305"/>
<evidence type="ECO:0000313" key="2">
    <source>
        <dbReference type="EMBL" id="KEO89018.1"/>
    </source>
</evidence>
<proteinExistence type="predicted"/>
<keyword evidence="1" id="KW-0812">Transmembrane</keyword>
<comment type="caution">
    <text evidence="2">The sequence shown here is derived from an EMBL/GenBank/DDBJ whole genome shotgun (WGS) entry which is preliminary data.</text>
</comment>
<feature type="transmembrane region" description="Helical" evidence="1">
    <location>
        <begin position="6"/>
        <end position="27"/>
    </location>
</feature>
<evidence type="ECO:0000256" key="1">
    <source>
        <dbReference type="SAM" id="Phobius"/>
    </source>
</evidence>
<dbReference type="Proteomes" id="UP000027647">
    <property type="component" value="Unassembled WGS sequence"/>
</dbReference>
<dbReference type="eggNOG" id="ENOG503114I">
    <property type="taxonomic scope" value="Bacteria"/>
</dbReference>
<accession>A0A074MAZ8</accession>
<keyword evidence="1" id="KW-0472">Membrane</keyword>